<dbReference type="InterPro" id="IPR006664">
    <property type="entry name" value="OMP_bac"/>
</dbReference>
<dbReference type="InterPro" id="IPR050330">
    <property type="entry name" value="Bact_OuterMem_StrucFunc"/>
</dbReference>
<evidence type="ECO:0000313" key="8">
    <source>
        <dbReference type="Proteomes" id="UP000231644"/>
    </source>
</evidence>
<dbReference type="Gene3D" id="3.30.1330.60">
    <property type="entry name" value="OmpA-like domain"/>
    <property type="match status" value="1"/>
</dbReference>
<dbReference type="EMBL" id="FOLX01000001">
    <property type="protein sequence ID" value="SFC30505.1"/>
    <property type="molecule type" value="Genomic_DNA"/>
</dbReference>
<evidence type="ECO:0000256" key="2">
    <source>
        <dbReference type="ARBA" id="ARBA00023136"/>
    </source>
</evidence>
<evidence type="ECO:0000256" key="4">
    <source>
        <dbReference type="PROSITE-ProRule" id="PRU00473"/>
    </source>
</evidence>
<dbReference type="SUPFAM" id="SSF103088">
    <property type="entry name" value="OmpA-like"/>
    <property type="match status" value="1"/>
</dbReference>
<protein>
    <submittedName>
        <fullName evidence="7">OmpA-OmpF porin, OOP family</fullName>
    </submittedName>
</protein>
<dbReference type="STRING" id="517719.SAMN05421762_0474"/>
<proteinExistence type="predicted"/>
<evidence type="ECO:0000259" key="6">
    <source>
        <dbReference type="PROSITE" id="PS51123"/>
    </source>
</evidence>
<evidence type="ECO:0000256" key="5">
    <source>
        <dbReference type="SAM" id="MobiDB-lite"/>
    </source>
</evidence>
<feature type="domain" description="OmpA-like" evidence="6">
    <location>
        <begin position="226"/>
        <end position="343"/>
    </location>
</feature>
<keyword evidence="3" id="KW-0998">Cell outer membrane</keyword>
<dbReference type="AlphaFoldDB" id="A0A1I1I391"/>
<organism evidence="7 8">
    <name type="scientific">Pseudooceanicola nitratireducens</name>
    <dbReference type="NCBI Taxonomy" id="517719"/>
    <lineage>
        <taxon>Bacteria</taxon>
        <taxon>Pseudomonadati</taxon>
        <taxon>Pseudomonadota</taxon>
        <taxon>Alphaproteobacteria</taxon>
        <taxon>Rhodobacterales</taxon>
        <taxon>Paracoccaceae</taxon>
        <taxon>Pseudooceanicola</taxon>
    </lineage>
</organism>
<reference evidence="7 8" key="1">
    <citation type="submission" date="2016-10" db="EMBL/GenBank/DDBJ databases">
        <authorList>
            <person name="de Groot N.N."/>
        </authorList>
    </citation>
    <scope>NUCLEOTIDE SEQUENCE [LARGE SCALE GENOMIC DNA]</scope>
    <source>
        <strain evidence="7 8">DSM 29619</strain>
    </source>
</reference>
<keyword evidence="8" id="KW-1185">Reference proteome</keyword>
<dbReference type="CDD" id="cd07185">
    <property type="entry name" value="OmpA_C-like"/>
    <property type="match status" value="1"/>
</dbReference>
<dbReference type="InterPro" id="IPR036737">
    <property type="entry name" value="OmpA-like_sf"/>
</dbReference>
<feature type="compositionally biased region" description="Low complexity" evidence="5">
    <location>
        <begin position="186"/>
        <end position="210"/>
    </location>
</feature>
<dbReference type="Pfam" id="PF00691">
    <property type="entry name" value="OmpA"/>
    <property type="match status" value="1"/>
</dbReference>
<feature type="region of interest" description="Disordered" evidence="5">
    <location>
        <begin position="184"/>
        <end position="221"/>
    </location>
</feature>
<dbReference type="PANTHER" id="PTHR30329:SF21">
    <property type="entry name" value="LIPOPROTEIN YIAD-RELATED"/>
    <property type="match status" value="1"/>
</dbReference>
<evidence type="ECO:0000256" key="3">
    <source>
        <dbReference type="ARBA" id="ARBA00023237"/>
    </source>
</evidence>
<dbReference type="Proteomes" id="UP000231644">
    <property type="component" value="Unassembled WGS sequence"/>
</dbReference>
<dbReference type="PRINTS" id="PR01021">
    <property type="entry name" value="OMPADOMAIN"/>
</dbReference>
<gene>
    <name evidence="7" type="ORF">SAMN05421762_0474</name>
</gene>
<name>A0A1I1I391_9RHOB</name>
<dbReference type="OrthoDB" id="9792021at2"/>
<dbReference type="InterPro" id="IPR006665">
    <property type="entry name" value="OmpA-like"/>
</dbReference>
<dbReference type="RefSeq" id="WP_093449895.1">
    <property type="nucleotide sequence ID" value="NZ_FNZG01000002.1"/>
</dbReference>
<dbReference type="GO" id="GO:0009279">
    <property type="term" value="C:cell outer membrane"/>
    <property type="evidence" value="ECO:0007669"/>
    <property type="project" value="UniProtKB-SubCell"/>
</dbReference>
<evidence type="ECO:0000313" key="7">
    <source>
        <dbReference type="EMBL" id="SFC30505.1"/>
    </source>
</evidence>
<dbReference type="PROSITE" id="PS51123">
    <property type="entry name" value="OMPA_2"/>
    <property type="match status" value="1"/>
</dbReference>
<evidence type="ECO:0000256" key="1">
    <source>
        <dbReference type="ARBA" id="ARBA00004442"/>
    </source>
</evidence>
<dbReference type="PROSITE" id="PS51257">
    <property type="entry name" value="PROKAR_LIPOPROTEIN"/>
    <property type="match status" value="1"/>
</dbReference>
<sequence length="343" mass="36518">MTITTPRRARSRVFAGAWLGFGLGVGLAACILPGAGLAFDPVSLPEAARRTFDDTAATASIRIPVARLGETGMLKEVEGSLRRRAWAIPSPTLPTLRVLQGLRQDMEDAGYQVVLDCASEACGGFDFRFALPVLPAPEMNVDIFDYRVLVGRRGDAGREEHVYVLVSKGRANRFVQIYEVARRDAAPPSTQAPPSTESSPSTQAPLAAPATPSPADPGDTDLINRLKARGHVVLRDLDFASGAGALSEKDYPSLAALAAYLSEKPERRVVLVGHTDAVGSLASNTALSQTRADSVRDQLVSVFGVTGSQITARGVGYLSPIATNLTPEGRDMNRRVEVVLLVD</sequence>
<comment type="subcellular location">
    <subcellularLocation>
        <location evidence="1">Cell outer membrane</location>
    </subcellularLocation>
</comment>
<dbReference type="PANTHER" id="PTHR30329">
    <property type="entry name" value="STATOR ELEMENT OF FLAGELLAR MOTOR COMPLEX"/>
    <property type="match status" value="1"/>
</dbReference>
<keyword evidence="2 4" id="KW-0472">Membrane</keyword>
<accession>A0A1I1I391</accession>